<proteinExistence type="predicted"/>
<dbReference type="InterPro" id="IPR046341">
    <property type="entry name" value="SET_dom_sf"/>
</dbReference>
<gene>
    <name evidence="2" type="ORF">CHARACLAT_033227</name>
</gene>
<dbReference type="SMART" id="SM00317">
    <property type="entry name" value="SET"/>
    <property type="match status" value="1"/>
</dbReference>
<protein>
    <recommendedName>
        <fullName evidence="1">SET domain-containing protein</fullName>
    </recommendedName>
</protein>
<evidence type="ECO:0000313" key="3">
    <source>
        <dbReference type="Proteomes" id="UP001352852"/>
    </source>
</evidence>
<feature type="domain" description="SET" evidence="1">
    <location>
        <begin position="22"/>
        <end position="141"/>
    </location>
</feature>
<sequence length="153" mass="17564">MREANTPEQDALEHIVACKDKPFLEEQFINPFKGRGVFTNKTIKPTTFVVEYRGKIFSRGIGSEERRGDSLNGFLFEFSWKGERWCIDASKEDETLGRLVNDDYTSPNCAIRKIVYEGKPHLCLFAVKEISSGEEITYNYGESSYQWRSKVGS</sequence>
<comment type="caution">
    <text evidence="2">The sequence shown here is derived from an EMBL/GenBank/DDBJ whole genome shotgun (WGS) entry which is preliminary data.</text>
</comment>
<name>A0ABU7ES55_9TELE</name>
<dbReference type="Proteomes" id="UP001352852">
    <property type="component" value="Unassembled WGS sequence"/>
</dbReference>
<dbReference type="PANTHER" id="PTHR46167">
    <property type="entry name" value="N-LYSINE METHYLTRANSFERASE KMT5A"/>
    <property type="match status" value="1"/>
</dbReference>
<organism evidence="2 3">
    <name type="scientific">Characodon lateralis</name>
    <dbReference type="NCBI Taxonomy" id="208331"/>
    <lineage>
        <taxon>Eukaryota</taxon>
        <taxon>Metazoa</taxon>
        <taxon>Chordata</taxon>
        <taxon>Craniata</taxon>
        <taxon>Vertebrata</taxon>
        <taxon>Euteleostomi</taxon>
        <taxon>Actinopterygii</taxon>
        <taxon>Neopterygii</taxon>
        <taxon>Teleostei</taxon>
        <taxon>Neoteleostei</taxon>
        <taxon>Acanthomorphata</taxon>
        <taxon>Ovalentaria</taxon>
        <taxon>Atherinomorphae</taxon>
        <taxon>Cyprinodontiformes</taxon>
        <taxon>Goodeidae</taxon>
        <taxon>Characodon</taxon>
    </lineage>
</organism>
<dbReference type="InterPro" id="IPR001214">
    <property type="entry name" value="SET_dom"/>
</dbReference>
<dbReference type="SUPFAM" id="SSF82199">
    <property type="entry name" value="SET domain"/>
    <property type="match status" value="1"/>
</dbReference>
<dbReference type="PROSITE" id="PS50280">
    <property type="entry name" value="SET"/>
    <property type="match status" value="1"/>
</dbReference>
<accession>A0ABU7ES55</accession>
<dbReference type="Pfam" id="PF00856">
    <property type="entry name" value="SET"/>
    <property type="match status" value="1"/>
</dbReference>
<dbReference type="Gene3D" id="2.170.270.10">
    <property type="entry name" value="SET domain"/>
    <property type="match status" value="1"/>
</dbReference>
<dbReference type="EMBL" id="JAHUTJ010064123">
    <property type="protein sequence ID" value="MED6289138.1"/>
    <property type="molecule type" value="Genomic_DNA"/>
</dbReference>
<keyword evidence="3" id="KW-1185">Reference proteome</keyword>
<dbReference type="InterPro" id="IPR051760">
    <property type="entry name" value="KMT5A"/>
</dbReference>
<evidence type="ECO:0000313" key="2">
    <source>
        <dbReference type="EMBL" id="MED6289138.1"/>
    </source>
</evidence>
<reference evidence="2 3" key="1">
    <citation type="submission" date="2021-06" db="EMBL/GenBank/DDBJ databases">
        <authorList>
            <person name="Palmer J.M."/>
        </authorList>
    </citation>
    <scope>NUCLEOTIDE SEQUENCE [LARGE SCALE GENOMIC DNA]</scope>
    <source>
        <strain evidence="2 3">CL_MEX2019</strain>
        <tissue evidence="2">Muscle</tissue>
    </source>
</reference>
<evidence type="ECO:0000259" key="1">
    <source>
        <dbReference type="PROSITE" id="PS50280"/>
    </source>
</evidence>
<dbReference type="PANTHER" id="PTHR46167:SF1">
    <property type="entry name" value="N-LYSINE METHYLTRANSFERASE KMT5A"/>
    <property type="match status" value="1"/>
</dbReference>